<name>V4JEE5_PSEL2</name>
<evidence type="ECO:0000313" key="4">
    <source>
        <dbReference type="Proteomes" id="UP000017820"/>
    </source>
</evidence>
<dbReference type="Proteomes" id="UP000017820">
    <property type="component" value="Unassembled WGS sequence"/>
</dbReference>
<sequence>MKIYAILPLMLVMSGCAHINSIHRTTPLNDKGKVISVDAKQRFLITNRSNSPKTNSSNGNAIEEHLFSVCAEPSPDTFSTYSAAIEASADKAEQLTAALKLATGENSAAIGIRTQAIQLLRDAMYRNCEAFISGGITKEDYKDMLEKYQRSMVVLVAIEQLTQATQPSQLSISSTARAQASSKLFEAKVYLDKANSELADKQENYDESEVNFFEAIKSGGLGDPGNNTPPDNSKREQAITDANEKCESPDSSLEESCKKYKEAHDQKILAKTSLDIAKKDAAEWLNVYNNLKHSSSLSIENSVTTLPTTQSSQHASQVADLAESVENLVTKVFDDGIIEQCQFYAKSKTTEEIIESNIAPYVTPEGVTQIRPLFTKSLDIYQVNDLSMYASSIKWQDVLKDYDDVNQYAYTTLNISKVRDAVTNKYDYNMKGTTITMDQNALAYYVRMALDEKIAQSFKDMKGIFSDCVYIFSNKEKAKAKS</sequence>
<evidence type="ECO:0000256" key="1">
    <source>
        <dbReference type="SAM" id="MobiDB-lite"/>
    </source>
</evidence>
<feature type="region of interest" description="Disordered" evidence="1">
    <location>
        <begin position="216"/>
        <end position="252"/>
    </location>
</feature>
<dbReference type="PATRIC" id="fig|1353533.3.peg.2209"/>
<dbReference type="EMBL" id="AUSV01000036">
    <property type="protein sequence ID" value="ESP93397.1"/>
    <property type="molecule type" value="Genomic_DNA"/>
</dbReference>
<feature type="signal peptide" evidence="2">
    <location>
        <begin position="1"/>
        <end position="19"/>
    </location>
</feature>
<evidence type="ECO:0000256" key="2">
    <source>
        <dbReference type="SAM" id="SignalP"/>
    </source>
</evidence>
<dbReference type="RefSeq" id="WP_023399128.1">
    <property type="nucleotide sequence ID" value="NZ_AUSV01000036.1"/>
</dbReference>
<evidence type="ECO:0008006" key="5">
    <source>
        <dbReference type="Google" id="ProtNLM"/>
    </source>
</evidence>
<dbReference type="PROSITE" id="PS51257">
    <property type="entry name" value="PROKAR_LIPOPROTEIN"/>
    <property type="match status" value="1"/>
</dbReference>
<feature type="compositionally biased region" description="Basic and acidic residues" evidence="1">
    <location>
        <begin position="232"/>
        <end position="248"/>
    </location>
</feature>
<keyword evidence="2" id="KW-0732">Signal</keyword>
<evidence type="ECO:0000313" key="3">
    <source>
        <dbReference type="EMBL" id="ESP93397.1"/>
    </source>
</evidence>
<gene>
    <name evidence="3" type="ORF">PL2TA16_03250</name>
</gene>
<protein>
    <recommendedName>
        <fullName evidence="5">Lipoprotein</fullName>
    </recommendedName>
</protein>
<comment type="caution">
    <text evidence="3">The sequence shown here is derived from an EMBL/GenBank/DDBJ whole genome shotgun (WGS) entry which is preliminary data.</text>
</comment>
<dbReference type="GeneID" id="29922506"/>
<feature type="chain" id="PRO_5004719068" description="Lipoprotein" evidence="2">
    <location>
        <begin position="20"/>
        <end position="482"/>
    </location>
</feature>
<proteinExistence type="predicted"/>
<organism evidence="3 4">
    <name type="scientific">Pseudoalteromonas luteoviolacea (strain 2ta16)</name>
    <dbReference type="NCBI Taxonomy" id="1353533"/>
    <lineage>
        <taxon>Bacteria</taxon>
        <taxon>Pseudomonadati</taxon>
        <taxon>Pseudomonadota</taxon>
        <taxon>Gammaproteobacteria</taxon>
        <taxon>Alteromonadales</taxon>
        <taxon>Pseudoalteromonadaceae</taxon>
        <taxon>Pseudoalteromonas</taxon>
    </lineage>
</organism>
<accession>V4JEE5</accession>
<dbReference type="AlphaFoldDB" id="V4JEE5"/>
<reference evidence="3 4" key="1">
    <citation type="submission" date="2013-07" db="EMBL/GenBank/DDBJ databases">
        <title>Draft genome sequence of Pseudoalteromonas luteoviolacea 2ta16.</title>
        <authorList>
            <person name="Allen E.E."/>
            <person name="Azam F."/>
            <person name="Podell S."/>
        </authorList>
    </citation>
    <scope>NUCLEOTIDE SEQUENCE [LARGE SCALE GENOMIC DNA]</scope>
    <source>
        <strain evidence="3 4">2ta16</strain>
    </source>
</reference>